<organism evidence="10 11">
    <name type="scientific">Blastochloris sulfoviridis</name>
    <dbReference type="NCBI Taxonomy" id="50712"/>
    <lineage>
        <taxon>Bacteria</taxon>
        <taxon>Pseudomonadati</taxon>
        <taxon>Pseudomonadota</taxon>
        <taxon>Alphaproteobacteria</taxon>
        <taxon>Hyphomicrobiales</taxon>
        <taxon>Blastochloridaceae</taxon>
        <taxon>Blastochloris</taxon>
    </lineage>
</organism>
<comment type="caution">
    <text evidence="10">The sequence shown here is derived from an EMBL/GenBank/DDBJ whole genome shotgun (WGS) entry which is preliminary data.</text>
</comment>
<evidence type="ECO:0000256" key="2">
    <source>
        <dbReference type="ARBA" id="ARBA00022670"/>
    </source>
</evidence>
<evidence type="ECO:0000256" key="5">
    <source>
        <dbReference type="ARBA" id="ARBA00022833"/>
    </source>
</evidence>
<dbReference type="InterPro" id="IPR050570">
    <property type="entry name" value="Cell_wall_metabolism_enzyme"/>
</dbReference>
<feature type="region of interest" description="Disordered" evidence="7">
    <location>
        <begin position="1"/>
        <end position="21"/>
    </location>
</feature>
<keyword evidence="4" id="KW-0378">Hydrolase</keyword>
<comment type="cofactor">
    <cofactor evidence="1">
        <name>Zn(2+)</name>
        <dbReference type="ChEBI" id="CHEBI:29105"/>
    </cofactor>
</comment>
<dbReference type="InterPro" id="IPR011055">
    <property type="entry name" value="Dup_hybrid_motif"/>
</dbReference>
<dbReference type="GO" id="GO:0006508">
    <property type="term" value="P:proteolysis"/>
    <property type="evidence" value="ECO:0007669"/>
    <property type="project" value="UniProtKB-KW"/>
</dbReference>
<keyword evidence="2" id="KW-0645">Protease</keyword>
<evidence type="ECO:0000313" key="10">
    <source>
        <dbReference type="EMBL" id="KAA5598297.1"/>
    </source>
</evidence>
<feature type="domain" description="M23ase beta-sheet core" evidence="9">
    <location>
        <begin position="502"/>
        <end position="599"/>
    </location>
</feature>
<keyword evidence="11" id="KW-1185">Reference proteome</keyword>
<dbReference type="OrthoDB" id="9805070at2"/>
<dbReference type="Pfam" id="PF01551">
    <property type="entry name" value="Peptidase_M23"/>
    <property type="match status" value="1"/>
</dbReference>
<keyword evidence="3" id="KW-0479">Metal-binding</keyword>
<feature type="transmembrane region" description="Helical" evidence="8">
    <location>
        <begin position="32"/>
        <end position="55"/>
    </location>
</feature>
<dbReference type="Proteomes" id="UP000323886">
    <property type="component" value="Unassembled WGS sequence"/>
</dbReference>
<evidence type="ECO:0000256" key="1">
    <source>
        <dbReference type="ARBA" id="ARBA00001947"/>
    </source>
</evidence>
<keyword evidence="6" id="KW-0482">Metalloprotease</keyword>
<proteinExistence type="predicted"/>
<dbReference type="CDD" id="cd12797">
    <property type="entry name" value="M23_peptidase"/>
    <property type="match status" value="1"/>
</dbReference>
<keyword evidence="5" id="KW-0862">Zinc</keyword>
<evidence type="ECO:0000313" key="11">
    <source>
        <dbReference type="Proteomes" id="UP000323886"/>
    </source>
</evidence>
<dbReference type="Gene3D" id="2.70.70.10">
    <property type="entry name" value="Glucose Permease (Domain IIA)"/>
    <property type="match status" value="1"/>
</dbReference>
<evidence type="ECO:0000259" key="9">
    <source>
        <dbReference type="Pfam" id="PF01551"/>
    </source>
</evidence>
<dbReference type="PANTHER" id="PTHR21666">
    <property type="entry name" value="PEPTIDASE-RELATED"/>
    <property type="match status" value="1"/>
</dbReference>
<gene>
    <name evidence="10" type="ORF">F1193_13170</name>
</gene>
<keyword evidence="8" id="KW-0812">Transmembrane</keyword>
<keyword evidence="8" id="KW-0472">Membrane</keyword>
<dbReference type="SUPFAM" id="SSF51261">
    <property type="entry name" value="Duplicated hybrid motif"/>
    <property type="match status" value="1"/>
</dbReference>
<keyword evidence="8" id="KW-1133">Transmembrane helix</keyword>
<accession>A0A5M6HRI8</accession>
<evidence type="ECO:0000256" key="4">
    <source>
        <dbReference type="ARBA" id="ARBA00022801"/>
    </source>
</evidence>
<name>A0A5M6HRI8_9HYPH</name>
<evidence type="ECO:0000256" key="6">
    <source>
        <dbReference type="ARBA" id="ARBA00023049"/>
    </source>
</evidence>
<dbReference type="GO" id="GO:0004222">
    <property type="term" value="F:metalloendopeptidase activity"/>
    <property type="evidence" value="ECO:0007669"/>
    <property type="project" value="TreeGrafter"/>
</dbReference>
<evidence type="ECO:0000256" key="3">
    <source>
        <dbReference type="ARBA" id="ARBA00022723"/>
    </source>
</evidence>
<dbReference type="GO" id="GO:0046872">
    <property type="term" value="F:metal ion binding"/>
    <property type="evidence" value="ECO:0007669"/>
    <property type="project" value="UniProtKB-KW"/>
</dbReference>
<dbReference type="EMBL" id="VWPL01000027">
    <property type="protein sequence ID" value="KAA5598297.1"/>
    <property type="molecule type" value="Genomic_DNA"/>
</dbReference>
<dbReference type="InterPro" id="IPR016047">
    <property type="entry name" value="M23ase_b-sheet_dom"/>
</dbReference>
<reference evidence="10 11" key="1">
    <citation type="submission" date="2019-09" db="EMBL/GenBank/DDBJ databases">
        <title>Draft Whole-Genome sequence of Blastochloris sulfoviridis DSM 729.</title>
        <authorList>
            <person name="Meyer T.E."/>
            <person name="Kyndt J.A."/>
        </authorList>
    </citation>
    <scope>NUCLEOTIDE SEQUENCE [LARGE SCALE GENOMIC DNA]</scope>
    <source>
        <strain evidence="10 11">DSM 729</strain>
    </source>
</reference>
<dbReference type="Gene3D" id="3.10.450.350">
    <property type="match status" value="1"/>
</dbReference>
<evidence type="ECO:0000256" key="8">
    <source>
        <dbReference type="SAM" id="Phobius"/>
    </source>
</evidence>
<feature type="region of interest" description="Disordered" evidence="7">
    <location>
        <begin position="350"/>
        <end position="375"/>
    </location>
</feature>
<protein>
    <submittedName>
        <fullName evidence="10">M23 family metallopeptidase</fullName>
    </submittedName>
</protein>
<sequence length="646" mass="70686">MVRGVEVGTQPPLGLREGRNDAEHRRRVSVRWFAATILTGLCGAGLMGGAVYASLDDEYRSAAFPETVQSALRGPLASIERNSLRKGDRVELAVETSSARNTQRIPVSTKIGDREIFRQRPFTRVATNLVQTTTSLSSGIPPFNPLRLQTDQVFVRETLSQEPDGDLAITTRDFGNLSSNVKLVAALSIEEVMAQVREALAGRARPGSLPPVPAAALAGERLAYANDGALQDVFSSFVENMTTVGKTASENTGGTDYVERTVVVKRGETIVSILAEQGTSLAMAREAVKAFGKRGRDGSIDDGARLRILMAPAPNGQGLQVLRVSVFGDHGHEGSVALSDLGRWVQVEAPREEPRIATSKTPARDRDEDEDEDDGRGVRLYQSIYETALRQQVPRQVVDDLIRIYAYDVDFQKRVRAGDAFDVLYAEDAAAEGRSEVLYASLTVAGETRHYYRFLTSDDQVVDYYDESAKSAKKFLMRKPMEGGTFSRGYGMRRHPILGYVKMHSGVDWAAPHGTPIYAAGNGVVGKAGWESGYGKYVRLRHNNGYESAYGHMSGFARGITQGARVRQGQLIGFVGSTGLSTGPHLHYEVIVNNRTVDPLRVKLPRGRSLEGRFLAEFERERERINQILESVGNPARVAGTPGRRG</sequence>
<dbReference type="PANTHER" id="PTHR21666:SF288">
    <property type="entry name" value="CELL DIVISION PROTEIN YTFB"/>
    <property type="match status" value="1"/>
</dbReference>
<evidence type="ECO:0000256" key="7">
    <source>
        <dbReference type="SAM" id="MobiDB-lite"/>
    </source>
</evidence>
<dbReference type="AlphaFoldDB" id="A0A5M6HRI8"/>